<feature type="compositionally biased region" description="Polar residues" evidence="1">
    <location>
        <begin position="1"/>
        <end position="17"/>
    </location>
</feature>
<reference evidence="2 3" key="1">
    <citation type="submission" date="2021-03" db="EMBL/GenBank/DDBJ databases">
        <title>Whole genome shotgun sequence of Salinispora arenicola NBRC 105043.</title>
        <authorList>
            <person name="Komaki H."/>
            <person name="Tamura T."/>
        </authorList>
    </citation>
    <scope>NUCLEOTIDE SEQUENCE [LARGE SCALE GENOMIC DNA]</scope>
    <source>
        <strain evidence="2 3">NBRC 105043</strain>
    </source>
</reference>
<comment type="caution">
    <text evidence="2">The sequence shown here is derived from an EMBL/GenBank/DDBJ whole genome shotgun (WGS) entry which is preliminary data.</text>
</comment>
<accession>A0ABQ4JYM0</accession>
<evidence type="ECO:0000256" key="1">
    <source>
        <dbReference type="SAM" id="MobiDB-lite"/>
    </source>
</evidence>
<feature type="region of interest" description="Disordered" evidence="1">
    <location>
        <begin position="1"/>
        <end position="22"/>
    </location>
</feature>
<keyword evidence="3" id="KW-1185">Reference proteome</keyword>
<organism evidence="2 3">
    <name type="scientific">Salinispora arenicola</name>
    <dbReference type="NCBI Taxonomy" id="168697"/>
    <lineage>
        <taxon>Bacteria</taxon>
        <taxon>Bacillati</taxon>
        <taxon>Actinomycetota</taxon>
        <taxon>Actinomycetes</taxon>
        <taxon>Micromonosporales</taxon>
        <taxon>Micromonosporaceae</taxon>
        <taxon>Salinispora</taxon>
    </lineage>
</organism>
<dbReference type="Proteomes" id="UP000677457">
    <property type="component" value="Unassembled WGS sequence"/>
</dbReference>
<evidence type="ECO:0000313" key="2">
    <source>
        <dbReference type="EMBL" id="GIM87223.1"/>
    </source>
</evidence>
<proteinExistence type="predicted"/>
<evidence type="ECO:0000313" key="3">
    <source>
        <dbReference type="Proteomes" id="UP000677457"/>
    </source>
</evidence>
<protein>
    <submittedName>
        <fullName evidence="2">Uncharacterized protein</fullName>
    </submittedName>
</protein>
<dbReference type="EMBL" id="BOQM01000033">
    <property type="protein sequence ID" value="GIM87223.1"/>
    <property type="molecule type" value="Genomic_DNA"/>
</dbReference>
<gene>
    <name evidence="2" type="ORF">Sar04_39590</name>
</gene>
<sequence length="109" mass="12037">MRMINATNPKNPGNNVGKSPAIEPGMRKRIAWRICPRQASVAAVAVSNAEINCRTTYVICVDDQTRPREVSTPFIVDVTLATNGVETTNRADIRLARKAISEPGFSRRR</sequence>
<name>A0ABQ4JYM0_SALAC</name>